<evidence type="ECO:0000313" key="4">
    <source>
        <dbReference type="Proteomes" id="UP001497623"/>
    </source>
</evidence>
<keyword evidence="1" id="KW-1133">Transmembrane helix</keyword>
<reference evidence="3 4" key="1">
    <citation type="submission" date="2024-05" db="EMBL/GenBank/DDBJ databases">
        <authorList>
            <person name="Wallberg A."/>
        </authorList>
    </citation>
    <scope>NUCLEOTIDE SEQUENCE [LARGE SCALE GENOMIC DNA]</scope>
</reference>
<sequence>MGNKSGWSLLHNSDVKLSNEHKIKSLALLEAEIWKLQKGGYIYIILSVSQQLHSASASCLVSPCKNDIDSENNKVLAGSKKRFYFQNKNLILSRLLSNLLIISRAAAEGIYNIQHNIKIISCISRHGRHLYPQKHCNWPHAHGPAKYLIVTTEYGWPLADKSYLSFMIRTKMTVIIFKVFCFQDNLIYHLLMEYNVSRSTQLIITSKFHSDCQIARQAPMCGPRDHGDIMLRCVYRYGQYTRHSSNKLQGSYELTKTTTVKEFCDIFNQVSHPHNPHAPTKQNFHCKHQSVWEVMRKHPDFATDKVFNVGVDVYQNVSFEVVQESAAHYVMVLDYSGSMDDFDRVMKLKRTAQRWLLHDVAEESSVAIVKFSISSTLVSKLTKIRGKSSRKKLADLIDTNTGDSTCIGCGLQLAIRELQGKDNPVILLVTDGKENQEPYINEMLEYLVKNGIRVVTVAFGLNADQSLEMVASTTGGKTFTVNDEDEGSMLNDAFEGALTYQPTSDFAQTSIKIHEERYKGKDTKLIRTFVVDSGVGKNLEFRLDTDDVKHITSSPVLKSPTGQQYSDAKLEADLKLWILRIKRAKPGKWTWSVDLSGDPVHYININIFSNPRASEGPRIPITTKAWVSSGAKEVNLTAERVIVFAEVKKGKNPVIGAHVKAIIIQPNADLDTAPQVLELHDDGNDPDMIRGDGIYSKYLATVPTTGRYSVKAQVMGGKNTFVSKDFLTARRRRSVTANSSEVYPDRCCGSFMPFDRSNAVRTGIFTRIASAGSVKITAIPPTNTDGIAKDIIPPARVHDLRVSEIIDESDLMKIQLSWTSTGDDHDTGSASMYTFRISQNQNDLYEENFDNEIDVPNQNARDPSILLEAGTKIMMNVTLGTEFVRSQLYFVALRAEDDEGLKSPVSNNAQFYFHSEVAAAPTKTAQSLPLHNVVTVAVVGALLLKAVLLTMAVCYCRRRKTFYPQPL</sequence>
<dbReference type="PROSITE" id="PS50234">
    <property type="entry name" value="VWFA"/>
    <property type="match status" value="1"/>
</dbReference>
<dbReference type="CDD" id="cd00198">
    <property type="entry name" value="vWFA"/>
    <property type="match status" value="1"/>
</dbReference>
<dbReference type="Gene3D" id="3.40.50.410">
    <property type="entry name" value="von Willebrand factor, type A domain"/>
    <property type="match status" value="1"/>
</dbReference>
<proteinExistence type="predicted"/>
<accession>A0AAV2RD82</accession>
<feature type="non-terminal residue" evidence="3">
    <location>
        <position position="967"/>
    </location>
</feature>
<dbReference type="Pfam" id="PF00092">
    <property type="entry name" value="VWA"/>
    <property type="match status" value="1"/>
</dbReference>
<dbReference type="InterPro" id="IPR051266">
    <property type="entry name" value="CLCR"/>
</dbReference>
<feature type="transmembrane region" description="Helical" evidence="1">
    <location>
        <begin position="933"/>
        <end position="956"/>
    </location>
</feature>
<dbReference type="SUPFAM" id="SSF53300">
    <property type="entry name" value="vWA-like"/>
    <property type="match status" value="1"/>
</dbReference>
<evidence type="ECO:0000256" key="1">
    <source>
        <dbReference type="SAM" id="Phobius"/>
    </source>
</evidence>
<dbReference type="EMBL" id="CAXKWB010019913">
    <property type="protein sequence ID" value="CAL4122326.1"/>
    <property type="molecule type" value="Genomic_DNA"/>
</dbReference>
<name>A0AAV2RD82_MEGNR</name>
<comment type="caution">
    <text evidence="3">The sequence shown here is derived from an EMBL/GenBank/DDBJ whole genome shotgun (WGS) entry which is preliminary data.</text>
</comment>
<dbReference type="InterPro" id="IPR036465">
    <property type="entry name" value="vWFA_dom_sf"/>
</dbReference>
<keyword evidence="1" id="KW-0812">Transmembrane</keyword>
<evidence type="ECO:0000313" key="3">
    <source>
        <dbReference type="EMBL" id="CAL4122326.1"/>
    </source>
</evidence>
<dbReference type="GO" id="GO:0032991">
    <property type="term" value="C:protein-containing complex"/>
    <property type="evidence" value="ECO:0007669"/>
    <property type="project" value="UniProtKB-ARBA"/>
</dbReference>
<dbReference type="PANTHER" id="PTHR10579:SF177">
    <property type="entry name" value="CALCIUM-ACTIVATED CHLORIDE CHANNEL REGULATOR 4-LIKE PROTEIN"/>
    <property type="match status" value="1"/>
</dbReference>
<dbReference type="AlphaFoldDB" id="A0AAV2RD82"/>
<organism evidence="3 4">
    <name type="scientific">Meganyctiphanes norvegica</name>
    <name type="common">Northern krill</name>
    <name type="synonym">Thysanopoda norvegica</name>
    <dbReference type="NCBI Taxonomy" id="48144"/>
    <lineage>
        <taxon>Eukaryota</taxon>
        <taxon>Metazoa</taxon>
        <taxon>Ecdysozoa</taxon>
        <taxon>Arthropoda</taxon>
        <taxon>Crustacea</taxon>
        <taxon>Multicrustacea</taxon>
        <taxon>Malacostraca</taxon>
        <taxon>Eumalacostraca</taxon>
        <taxon>Eucarida</taxon>
        <taxon>Euphausiacea</taxon>
        <taxon>Euphausiidae</taxon>
        <taxon>Meganyctiphanes</taxon>
    </lineage>
</organism>
<gene>
    <name evidence="3" type="ORF">MNOR_LOCUS23048</name>
</gene>
<dbReference type="NCBIfam" id="NF041940">
    <property type="entry name" value="choice_anch_X"/>
    <property type="match status" value="1"/>
</dbReference>
<keyword evidence="4" id="KW-1185">Reference proteome</keyword>
<dbReference type="Proteomes" id="UP001497623">
    <property type="component" value="Unassembled WGS sequence"/>
</dbReference>
<dbReference type="SMART" id="SM00327">
    <property type="entry name" value="VWA"/>
    <property type="match status" value="1"/>
</dbReference>
<feature type="domain" description="VWFA" evidence="2">
    <location>
        <begin position="328"/>
        <end position="498"/>
    </location>
</feature>
<protein>
    <recommendedName>
        <fullName evidence="2">VWFA domain-containing protein</fullName>
    </recommendedName>
</protein>
<evidence type="ECO:0000259" key="2">
    <source>
        <dbReference type="PROSITE" id="PS50234"/>
    </source>
</evidence>
<dbReference type="PANTHER" id="PTHR10579">
    <property type="entry name" value="CALCIUM-ACTIVATED CHLORIDE CHANNEL REGULATOR"/>
    <property type="match status" value="1"/>
</dbReference>
<keyword evidence="1" id="KW-0472">Membrane</keyword>
<dbReference type="InterPro" id="IPR002035">
    <property type="entry name" value="VWF_A"/>
</dbReference>